<dbReference type="PANTHER" id="PTHR28293:SF1">
    <property type="entry name" value="NUCLEAR RIM PROTEIN 1"/>
    <property type="match status" value="1"/>
</dbReference>
<evidence type="ECO:0000256" key="6">
    <source>
        <dbReference type="SAM" id="Phobius"/>
    </source>
</evidence>
<gene>
    <name evidence="7" type="ORF">B0A50_02191</name>
</gene>
<sequence>MPRLVRRAPLSERLKAYLDPYDFLLWLSEELNDDTYDEWLQAWATPLGVALNFLFVLARGASKTGGSRGRDDVFGDADSNSSGWFSWLAAFTVHLITLLCCSNAFYTFFRKRHYRLFEQPVDVAPATQSARRVNVDSSPISSSPLRYLQNILASSTAESRAYPDPKREVWEVSVWDPKPLNLTIFTLFSPGHLLLYFSLLPPATLDPRPSVTVFTSLAFGALLSMQLILLKSSFSQQAKDSALVHGEVMNEYDTKFVRPSLNRPVRDVGIQTRESAMTPRGTKTREVDVYTPTTIVNRGFRTNPNPNYANQYDPHHFSTPEEGAARRSSRDQPRTASTPNLATPNNGYVSSYTSMNGRQSTGGGTADFSSPLKPHHERLRERSPVKGDGGNMGVYSHANSPLRKSTSQFQLRNERPEARAGSPLKRTSMASGEGLGGTDRARRRETGRF</sequence>
<accession>A0A4U0UA73</accession>
<keyword evidence="8" id="KW-1185">Reference proteome</keyword>
<evidence type="ECO:0008006" key="9">
    <source>
        <dbReference type="Google" id="ProtNLM"/>
    </source>
</evidence>
<feature type="compositionally biased region" description="Polar residues" evidence="5">
    <location>
        <begin position="397"/>
        <end position="411"/>
    </location>
</feature>
<name>A0A4U0UA73_9PEZI</name>
<keyword evidence="3 6" id="KW-1133">Transmembrane helix</keyword>
<feature type="compositionally biased region" description="Polar residues" evidence="5">
    <location>
        <begin position="334"/>
        <end position="359"/>
    </location>
</feature>
<reference evidence="7 8" key="1">
    <citation type="submission" date="2017-03" db="EMBL/GenBank/DDBJ databases">
        <title>Genomes of endolithic fungi from Antarctica.</title>
        <authorList>
            <person name="Coleine C."/>
            <person name="Masonjones S."/>
            <person name="Stajich J.E."/>
        </authorList>
    </citation>
    <scope>NUCLEOTIDE SEQUENCE [LARGE SCALE GENOMIC DNA]</scope>
    <source>
        <strain evidence="7 8">CCFEE 6315</strain>
    </source>
</reference>
<keyword evidence="4 6" id="KW-0472">Membrane</keyword>
<dbReference type="GO" id="GO:0007096">
    <property type="term" value="P:regulation of exit from mitosis"/>
    <property type="evidence" value="ECO:0007669"/>
    <property type="project" value="TreeGrafter"/>
</dbReference>
<feature type="compositionally biased region" description="Polar residues" evidence="5">
    <location>
        <begin position="296"/>
        <end position="310"/>
    </location>
</feature>
<dbReference type="InterPro" id="IPR018819">
    <property type="entry name" value="Nur1/Mug154"/>
</dbReference>
<evidence type="ECO:0000256" key="5">
    <source>
        <dbReference type="SAM" id="MobiDB-lite"/>
    </source>
</evidence>
<dbReference type="GO" id="GO:0043007">
    <property type="term" value="P:maintenance of rDNA"/>
    <property type="evidence" value="ECO:0007669"/>
    <property type="project" value="TreeGrafter"/>
</dbReference>
<keyword evidence="2 6" id="KW-0812">Transmembrane</keyword>
<comment type="caution">
    <text evidence="7">The sequence shown here is derived from an EMBL/GenBank/DDBJ whole genome shotgun (WGS) entry which is preliminary data.</text>
</comment>
<feature type="transmembrane region" description="Helical" evidence="6">
    <location>
        <begin position="84"/>
        <end position="109"/>
    </location>
</feature>
<dbReference type="PANTHER" id="PTHR28293">
    <property type="entry name" value="NUCLEAR RIM PROTEIN 1"/>
    <property type="match status" value="1"/>
</dbReference>
<feature type="compositionally biased region" description="Basic and acidic residues" evidence="5">
    <location>
        <begin position="313"/>
        <end position="333"/>
    </location>
</feature>
<feature type="transmembrane region" description="Helical" evidence="6">
    <location>
        <begin position="211"/>
        <end position="230"/>
    </location>
</feature>
<evidence type="ECO:0000256" key="2">
    <source>
        <dbReference type="ARBA" id="ARBA00022692"/>
    </source>
</evidence>
<feature type="transmembrane region" description="Helical" evidence="6">
    <location>
        <begin position="180"/>
        <end position="199"/>
    </location>
</feature>
<feature type="compositionally biased region" description="Basic and acidic residues" evidence="5">
    <location>
        <begin position="439"/>
        <end position="449"/>
    </location>
</feature>
<dbReference type="EMBL" id="NAJL01000008">
    <property type="protein sequence ID" value="TKA31346.1"/>
    <property type="molecule type" value="Genomic_DNA"/>
</dbReference>
<comment type="subcellular location">
    <subcellularLocation>
        <location evidence="1">Endomembrane system</location>
        <topology evidence="1">Multi-pass membrane protein</topology>
    </subcellularLocation>
</comment>
<dbReference type="Proteomes" id="UP000308549">
    <property type="component" value="Unassembled WGS sequence"/>
</dbReference>
<evidence type="ECO:0000256" key="4">
    <source>
        <dbReference type="ARBA" id="ARBA00023136"/>
    </source>
</evidence>
<organism evidence="7 8">
    <name type="scientific">Salinomyces thailandicus</name>
    <dbReference type="NCBI Taxonomy" id="706561"/>
    <lineage>
        <taxon>Eukaryota</taxon>
        <taxon>Fungi</taxon>
        <taxon>Dikarya</taxon>
        <taxon>Ascomycota</taxon>
        <taxon>Pezizomycotina</taxon>
        <taxon>Dothideomycetes</taxon>
        <taxon>Dothideomycetidae</taxon>
        <taxon>Mycosphaerellales</taxon>
        <taxon>Teratosphaeriaceae</taxon>
        <taxon>Salinomyces</taxon>
    </lineage>
</organism>
<dbReference type="Pfam" id="PF10332">
    <property type="entry name" value="DUF2418"/>
    <property type="match status" value="1"/>
</dbReference>
<evidence type="ECO:0000313" key="8">
    <source>
        <dbReference type="Proteomes" id="UP000308549"/>
    </source>
</evidence>
<proteinExistence type="predicted"/>
<dbReference type="AlphaFoldDB" id="A0A4U0UA73"/>
<evidence type="ECO:0000256" key="1">
    <source>
        <dbReference type="ARBA" id="ARBA00004127"/>
    </source>
</evidence>
<evidence type="ECO:0000313" key="7">
    <source>
        <dbReference type="EMBL" id="TKA31346.1"/>
    </source>
</evidence>
<evidence type="ECO:0000256" key="3">
    <source>
        <dbReference type="ARBA" id="ARBA00022989"/>
    </source>
</evidence>
<dbReference type="OrthoDB" id="3363151at2759"/>
<feature type="region of interest" description="Disordered" evidence="5">
    <location>
        <begin position="296"/>
        <end position="449"/>
    </location>
</feature>
<dbReference type="GO" id="GO:0012505">
    <property type="term" value="C:endomembrane system"/>
    <property type="evidence" value="ECO:0007669"/>
    <property type="project" value="UniProtKB-SubCell"/>
</dbReference>
<protein>
    <recommendedName>
        <fullName evidence="9">Nuclear rim protein 1</fullName>
    </recommendedName>
</protein>